<dbReference type="Gene3D" id="1.10.600.10">
    <property type="entry name" value="Farnesyl Diphosphate Synthase"/>
    <property type="match status" value="1"/>
</dbReference>
<keyword evidence="8" id="KW-1185">Reference proteome</keyword>
<evidence type="ECO:0000256" key="1">
    <source>
        <dbReference type="ARBA" id="ARBA00001946"/>
    </source>
</evidence>
<keyword evidence="5" id="KW-0460">Magnesium</keyword>
<dbReference type="PANTHER" id="PTHR12001">
    <property type="entry name" value="GERANYLGERANYL PYROPHOSPHATE SYNTHASE"/>
    <property type="match status" value="1"/>
</dbReference>
<dbReference type="InterPro" id="IPR000092">
    <property type="entry name" value="Polyprenyl_synt"/>
</dbReference>
<gene>
    <name evidence="7" type="ORF">GCM10023093_31360</name>
</gene>
<proteinExistence type="inferred from homology"/>
<comment type="similarity">
    <text evidence="2 6">Belongs to the FPP/GGPP synthase family.</text>
</comment>
<dbReference type="PROSITE" id="PS00444">
    <property type="entry name" value="POLYPRENYL_SYNTHASE_2"/>
    <property type="match status" value="1"/>
</dbReference>
<dbReference type="EMBL" id="BAABFA010000024">
    <property type="protein sequence ID" value="GAA4470309.1"/>
    <property type="molecule type" value="Genomic_DNA"/>
</dbReference>
<organism evidence="7 8">
    <name type="scientific">Nemorincola caseinilytica</name>
    <dbReference type="NCBI Taxonomy" id="2054315"/>
    <lineage>
        <taxon>Bacteria</taxon>
        <taxon>Pseudomonadati</taxon>
        <taxon>Bacteroidota</taxon>
        <taxon>Chitinophagia</taxon>
        <taxon>Chitinophagales</taxon>
        <taxon>Chitinophagaceae</taxon>
        <taxon>Nemorincola</taxon>
    </lineage>
</organism>
<dbReference type="RefSeq" id="WP_345085432.1">
    <property type="nucleotide sequence ID" value="NZ_BAABFA010000024.1"/>
</dbReference>
<evidence type="ECO:0000256" key="2">
    <source>
        <dbReference type="ARBA" id="ARBA00006706"/>
    </source>
</evidence>
<dbReference type="PROSITE" id="PS00723">
    <property type="entry name" value="POLYPRENYL_SYNTHASE_1"/>
    <property type="match status" value="1"/>
</dbReference>
<dbReference type="SFLD" id="SFLDS00005">
    <property type="entry name" value="Isoprenoid_Synthase_Type_I"/>
    <property type="match status" value="1"/>
</dbReference>
<dbReference type="CDD" id="cd00685">
    <property type="entry name" value="Trans_IPPS_HT"/>
    <property type="match status" value="1"/>
</dbReference>
<comment type="cofactor">
    <cofactor evidence="1">
        <name>Mg(2+)</name>
        <dbReference type="ChEBI" id="CHEBI:18420"/>
    </cofactor>
</comment>
<dbReference type="SUPFAM" id="SSF48576">
    <property type="entry name" value="Terpenoid synthases"/>
    <property type="match status" value="1"/>
</dbReference>
<dbReference type="PANTHER" id="PTHR12001:SF85">
    <property type="entry name" value="SHORT CHAIN ISOPRENYL DIPHOSPHATE SYNTHASE"/>
    <property type="match status" value="1"/>
</dbReference>
<dbReference type="SFLD" id="SFLDG01017">
    <property type="entry name" value="Polyprenyl_Transferase_Like"/>
    <property type="match status" value="1"/>
</dbReference>
<keyword evidence="3 6" id="KW-0808">Transferase</keyword>
<dbReference type="Pfam" id="PF00348">
    <property type="entry name" value="polyprenyl_synt"/>
    <property type="match status" value="1"/>
</dbReference>
<evidence type="ECO:0000313" key="8">
    <source>
        <dbReference type="Proteomes" id="UP001500067"/>
    </source>
</evidence>
<dbReference type="InterPro" id="IPR033749">
    <property type="entry name" value="Polyprenyl_synt_CS"/>
</dbReference>
<evidence type="ECO:0000256" key="3">
    <source>
        <dbReference type="ARBA" id="ARBA00022679"/>
    </source>
</evidence>
<name>A0ABP8NRW8_9BACT</name>
<dbReference type="InterPro" id="IPR008949">
    <property type="entry name" value="Isoprenoid_synthase_dom_sf"/>
</dbReference>
<evidence type="ECO:0000256" key="4">
    <source>
        <dbReference type="ARBA" id="ARBA00022723"/>
    </source>
</evidence>
<protein>
    <submittedName>
        <fullName evidence="7">Polyprenyl synthetase family protein</fullName>
    </submittedName>
</protein>
<dbReference type="Proteomes" id="UP001500067">
    <property type="component" value="Unassembled WGS sequence"/>
</dbReference>
<keyword evidence="4" id="KW-0479">Metal-binding</keyword>
<evidence type="ECO:0000313" key="7">
    <source>
        <dbReference type="EMBL" id="GAA4470309.1"/>
    </source>
</evidence>
<evidence type="ECO:0000256" key="5">
    <source>
        <dbReference type="ARBA" id="ARBA00022842"/>
    </source>
</evidence>
<comment type="caution">
    <text evidence="7">The sequence shown here is derived from an EMBL/GenBank/DDBJ whole genome shotgun (WGS) entry which is preliminary data.</text>
</comment>
<accession>A0ABP8NRW8</accession>
<evidence type="ECO:0000256" key="6">
    <source>
        <dbReference type="RuleBase" id="RU004466"/>
    </source>
</evidence>
<reference evidence="8" key="1">
    <citation type="journal article" date="2019" name="Int. J. Syst. Evol. Microbiol.">
        <title>The Global Catalogue of Microorganisms (GCM) 10K type strain sequencing project: providing services to taxonomists for standard genome sequencing and annotation.</title>
        <authorList>
            <consortium name="The Broad Institute Genomics Platform"/>
            <consortium name="The Broad Institute Genome Sequencing Center for Infectious Disease"/>
            <person name="Wu L."/>
            <person name="Ma J."/>
        </authorList>
    </citation>
    <scope>NUCLEOTIDE SEQUENCE [LARGE SCALE GENOMIC DNA]</scope>
    <source>
        <strain evidence="8">JCM 32105</strain>
    </source>
</reference>
<sequence length="322" mass="35649">MQSFSDLTGSFESRFTSSLPFPDQPTALYEPCSYLLHLGGKRVRPVLCLMACELFDAIGDDAWYAANAIELFHNFTLIHDDIMDKAPLRRGQPTLHHKYGMTAGILCGDVMCIYAYEQLAHVRKNLPQVIQLFNKTAIEVCEGQQMDMDFETRNDVSIEEYLTMITLKTSVLLACSLKIGALTGGALGDNARKLYDFGKNMGIAFQLQDDLLDAFGDTAKLGKQNGGDIRANKKTYLLLKAQENATGDQKAQIAQLLATDAGNQKVADMLALYTATGADKACRDAMTHYADLAFANLEDVAIPTVRKEPLRELARYLLVRDK</sequence>